<protein>
    <submittedName>
        <fullName evidence="1">Uncharacterized protein</fullName>
    </submittedName>
</protein>
<name>A0ACB8EJM3_9SAUR</name>
<reference evidence="1" key="1">
    <citation type="submission" date="2021-08" db="EMBL/GenBank/DDBJ databases">
        <title>The first chromosome-level gecko genome reveals the dynamic sex chromosomes of Neotropical dwarf geckos (Sphaerodactylidae: Sphaerodactylus).</title>
        <authorList>
            <person name="Pinto B.J."/>
            <person name="Keating S.E."/>
            <person name="Gamble T."/>
        </authorList>
    </citation>
    <scope>NUCLEOTIDE SEQUENCE</scope>
    <source>
        <strain evidence="1">TG3544</strain>
    </source>
</reference>
<dbReference type="EMBL" id="CM037616">
    <property type="protein sequence ID" value="KAH7992832.1"/>
    <property type="molecule type" value="Genomic_DNA"/>
</dbReference>
<evidence type="ECO:0000313" key="1">
    <source>
        <dbReference type="EMBL" id="KAH7992832.1"/>
    </source>
</evidence>
<keyword evidence="2" id="KW-1185">Reference proteome</keyword>
<dbReference type="Proteomes" id="UP000827872">
    <property type="component" value="Linkage Group LG03"/>
</dbReference>
<comment type="caution">
    <text evidence="1">The sequence shown here is derived from an EMBL/GenBank/DDBJ whole genome shotgun (WGS) entry which is preliminary data.</text>
</comment>
<gene>
    <name evidence="1" type="ORF">K3G42_027371</name>
</gene>
<evidence type="ECO:0000313" key="2">
    <source>
        <dbReference type="Proteomes" id="UP000827872"/>
    </source>
</evidence>
<proteinExistence type="predicted"/>
<accession>A0ACB8EJM3</accession>
<organism evidence="1 2">
    <name type="scientific">Sphaerodactylus townsendi</name>
    <dbReference type="NCBI Taxonomy" id="933632"/>
    <lineage>
        <taxon>Eukaryota</taxon>
        <taxon>Metazoa</taxon>
        <taxon>Chordata</taxon>
        <taxon>Craniata</taxon>
        <taxon>Vertebrata</taxon>
        <taxon>Euteleostomi</taxon>
        <taxon>Lepidosauria</taxon>
        <taxon>Squamata</taxon>
        <taxon>Bifurcata</taxon>
        <taxon>Gekkota</taxon>
        <taxon>Sphaerodactylidae</taxon>
        <taxon>Sphaerodactylus</taxon>
    </lineage>
</organism>
<sequence length="103" mass="11374">MAMEHIDGGFPCIFPDPMPIMAIPHNTTGRELFLRFGFKSVIDISVCHYTFKKPPPPAACREMTIAGIEPREMATVWSGLGKSISSHPHSSQPSFAETFPKTL</sequence>